<dbReference type="InterPro" id="IPR005119">
    <property type="entry name" value="LysR_subst-bd"/>
</dbReference>
<dbReference type="NCBIfam" id="NF040786">
    <property type="entry name" value="LysR_Sec_metab"/>
    <property type="match status" value="1"/>
</dbReference>
<evidence type="ECO:0000313" key="7">
    <source>
        <dbReference type="Proteomes" id="UP000244792"/>
    </source>
</evidence>
<dbReference type="SUPFAM" id="SSF53850">
    <property type="entry name" value="Periplasmic binding protein-like II"/>
    <property type="match status" value="1"/>
</dbReference>
<evidence type="ECO:0000256" key="1">
    <source>
        <dbReference type="ARBA" id="ARBA00009437"/>
    </source>
</evidence>
<dbReference type="InterPro" id="IPR047788">
    <property type="entry name" value="LysR-like_Sec_metab"/>
</dbReference>
<dbReference type="RefSeq" id="WP_108308164.1">
    <property type="nucleotide sequence ID" value="NZ_CP020921.1"/>
</dbReference>
<dbReference type="FunFam" id="1.10.10.10:FF:000001">
    <property type="entry name" value="LysR family transcriptional regulator"/>
    <property type="match status" value="1"/>
</dbReference>
<keyword evidence="4" id="KW-0804">Transcription</keyword>
<sequence>MYLRQFKVFLVAAERESFTQAAKELYLTQPAVSFQIQALEDFFGAKLFKRTGRKVELTDAGDALLPYAKKIIEAMEESKKAIEQVGAAKTGKLVVGASTTIGIYILPPLIAIYRSKYPQTIISIRVENTEGIEEALLRKDIDFGLIEGFVKSSYVKREKFRDDELVLIVPAHHPWPDVIELSDLMIEPLILREEGSGTRMVLEGALMEKSLSVSDLNINMVLGNTEAIKHAVAAGLGVSFVSKCTIGKELALGLLRIVRVRGFSVMRELFIIRRENEDLSPYAERILRFLNKPMPIETPFSSTEK</sequence>
<accession>A0A2R4VYI4</accession>
<gene>
    <name evidence="6" type="ORF">TDSAC_0237</name>
</gene>
<dbReference type="CDD" id="cd08420">
    <property type="entry name" value="PBP2_CysL_like"/>
    <property type="match status" value="1"/>
</dbReference>
<dbReference type="SUPFAM" id="SSF46785">
    <property type="entry name" value="Winged helix' DNA-binding domain"/>
    <property type="match status" value="1"/>
</dbReference>
<dbReference type="PANTHER" id="PTHR30126:SF39">
    <property type="entry name" value="HTH-TYPE TRANSCRIPTIONAL REGULATOR CYSL"/>
    <property type="match status" value="1"/>
</dbReference>
<dbReference type="Gene3D" id="3.40.190.10">
    <property type="entry name" value="Periplasmic binding protein-like II"/>
    <property type="match status" value="2"/>
</dbReference>
<dbReference type="InterPro" id="IPR036388">
    <property type="entry name" value="WH-like_DNA-bd_sf"/>
</dbReference>
<dbReference type="InterPro" id="IPR000847">
    <property type="entry name" value="LysR_HTH_N"/>
</dbReference>
<dbReference type="Pfam" id="PF00126">
    <property type="entry name" value="HTH_1"/>
    <property type="match status" value="1"/>
</dbReference>
<dbReference type="PRINTS" id="PR00039">
    <property type="entry name" value="HTHLYSR"/>
</dbReference>
<dbReference type="EMBL" id="CP020921">
    <property type="protein sequence ID" value="AWB09621.1"/>
    <property type="molecule type" value="Genomic_DNA"/>
</dbReference>
<name>A0A2R4VYI4_THEAF</name>
<evidence type="ECO:0000256" key="2">
    <source>
        <dbReference type="ARBA" id="ARBA00023015"/>
    </source>
</evidence>
<evidence type="ECO:0000256" key="4">
    <source>
        <dbReference type="ARBA" id="ARBA00023163"/>
    </source>
</evidence>
<dbReference type="GO" id="GO:0000976">
    <property type="term" value="F:transcription cis-regulatory region binding"/>
    <property type="evidence" value="ECO:0007669"/>
    <property type="project" value="TreeGrafter"/>
</dbReference>
<protein>
    <submittedName>
        <fullName evidence="6">Transcriptional regulator, LysR family</fullName>
    </submittedName>
</protein>
<dbReference type="InterPro" id="IPR036390">
    <property type="entry name" value="WH_DNA-bd_sf"/>
</dbReference>
<dbReference type="KEGG" id="taci:TDSAC_0237"/>
<dbReference type="Gene3D" id="1.10.10.10">
    <property type="entry name" value="Winged helix-like DNA-binding domain superfamily/Winged helix DNA-binding domain"/>
    <property type="match status" value="1"/>
</dbReference>
<evidence type="ECO:0000256" key="3">
    <source>
        <dbReference type="ARBA" id="ARBA00023125"/>
    </source>
</evidence>
<evidence type="ECO:0000313" key="6">
    <source>
        <dbReference type="EMBL" id="AWB09621.1"/>
    </source>
</evidence>
<dbReference type="Proteomes" id="UP000244792">
    <property type="component" value="Chromosome"/>
</dbReference>
<dbReference type="PANTHER" id="PTHR30126">
    <property type="entry name" value="HTH-TYPE TRANSCRIPTIONAL REGULATOR"/>
    <property type="match status" value="1"/>
</dbReference>
<dbReference type="PROSITE" id="PS50931">
    <property type="entry name" value="HTH_LYSR"/>
    <property type="match status" value="1"/>
</dbReference>
<feature type="domain" description="HTH lysR-type" evidence="5">
    <location>
        <begin position="1"/>
        <end position="58"/>
    </location>
</feature>
<organism evidence="6 7">
    <name type="scientific">Thermodesulfobium acidiphilum</name>
    <dbReference type="NCBI Taxonomy" id="1794699"/>
    <lineage>
        <taxon>Bacteria</taxon>
        <taxon>Pseudomonadati</taxon>
        <taxon>Thermodesulfobiota</taxon>
        <taxon>Thermodesulfobiia</taxon>
        <taxon>Thermodesulfobiales</taxon>
        <taxon>Thermodesulfobiaceae</taxon>
        <taxon>Thermodesulfobium</taxon>
    </lineage>
</organism>
<dbReference type="AlphaFoldDB" id="A0A2R4VYI4"/>
<dbReference type="Pfam" id="PF03466">
    <property type="entry name" value="LysR_substrate"/>
    <property type="match status" value="1"/>
</dbReference>
<evidence type="ECO:0000259" key="5">
    <source>
        <dbReference type="PROSITE" id="PS50931"/>
    </source>
</evidence>
<dbReference type="OrthoDB" id="9785745at2"/>
<dbReference type="GO" id="GO:0003700">
    <property type="term" value="F:DNA-binding transcription factor activity"/>
    <property type="evidence" value="ECO:0007669"/>
    <property type="project" value="InterPro"/>
</dbReference>
<comment type="similarity">
    <text evidence="1">Belongs to the LysR transcriptional regulatory family.</text>
</comment>
<keyword evidence="3" id="KW-0238">DNA-binding</keyword>
<reference evidence="6 7" key="1">
    <citation type="submission" date="2017-04" db="EMBL/GenBank/DDBJ databases">
        <title>Genomic insights into metabolism of Thermodesulfobium acidiphilum.</title>
        <authorList>
            <person name="Toshchakov S.V."/>
            <person name="Frolov E.N."/>
            <person name="Kublanov I.V."/>
            <person name="Samarov N.I."/>
            <person name="Novikov A."/>
            <person name="Lebedinsky A.V."/>
            <person name="Bonch-Osmolovskaya E.A."/>
            <person name="Chernyh N.A."/>
        </authorList>
    </citation>
    <scope>NUCLEOTIDE SEQUENCE [LARGE SCALE GENOMIC DNA]</scope>
    <source>
        <strain evidence="6 7">3127-1</strain>
    </source>
</reference>
<keyword evidence="2" id="KW-0805">Transcription regulation</keyword>
<proteinExistence type="inferred from homology"/>
<keyword evidence="7" id="KW-1185">Reference proteome</keyword>